<dbReference type="InterPro" id="IPR006195">
    <property type="entry name" value="aa-tRNA-synth_II"/>
</dbReference>
<dbReference type="SUPFAM" id="SSF55031">
    <property type="entry name" value="Bacterial exopeptidase dimerisation domain"/>
    <property type="match status" value="1"/>
</dbReference>
<reference evidence="14 15" key="1">
    <citation type="journal article" date="2020" name="BMC Genomics">
        <title>Intraspecific diversification of the crop wild relative Brassica cretica Lam. using demographic model selection.</title>
        <authorList>
            <person name="Kioukis A."/>
            <person name="Michalopoulou V.A."/>
            <person name="Briers L."/>
            <person name="Pirintsos S."/>
            <person name="Studholme D.J."/>
            <person name="Pavlidis P."/>
            <person name="Sarris P.F."/>
        </authorList>
    </citation>
    <scope>NUCLEOTIDE SEQUENCE [LARGE SCALE GENOMIC DNA]</scope>
    <source>
        <strain evidence="15">cv. PFS-1207/04</strain>
    </source>
</reference>
<dbReference type="InterPro" id="IPR036264">
    <property type="entry name" value="Bact_exopeptidase_dim_dom"/>
</dbReference>
<sequence>MANLNNLLLFTLTFQLLFSLHVSSESSHTTGDASQFPKKFLELAKTPEVFDWMVRIRRKIHENPELGYQEFETSKLIRSELDIIGVKYRHPVAVTGVIGYIGTGEPPFVALRADMDALTMQEGVEWEHKSKVAGKMHACGHDGHVAMLLGAAKLLQQHRHVLQGTVVLIFQPAEEGLGGAKKMIEEGALKHVEAIFGIHFTNRVPLGKAASRPGSMLAGSAFFEAVITGKGGHAAIPQHTVDPVIAASSVVLSLQHLVSRETDPLDSKVVTVSKVNGGDAFNVIPDSVTIGGTLRAFTSFSQLEQRVKEVITNQATVHRCNASVNLRPNGKEPLPPTVNDVGLYKQFKNMVGDLLGEESFVEASPIMGGEDFSYFAEAIPGHFAFLGMQDETKSYASAHSSLYRISAIARIRHALAIATHTFFDEEGFLYVQTPIITTSDCEGAGEMFQVTTLISTTEKLERELIENPPPTEADVEAARVVVKERGEAVAELKAAKASKEAILASVAELNDAKANFAATEARSRLKPGLPKVDGKIDYSQDFFGRQAFLTVSGQLQVETYACGLSDVYTFGPTFRAENSHTSRHLAEFWMVEPELAFADLEDDMNCAEAYVKYMCKWLLEKRYDDMELMAKNFDKGCIDRLKLVASTPFGRLTYTEAIKILEEAVAKGKNFDNSVEWGIDLASEHERYLTEVVFQKPLIVYNYPKGIKAFYMRLNDDGKTVAAMDVLVPKVGELIGGSQREERIDVIMERLEEIGLPVEPYEWYLDLRRYGTAKHSGFGLGFERMVLFATGMDNIRDVIPFPRYPGRADL</sequence>
<dbReference type="InterPro" id="IPR004522">
    <property type="entry name" value="Asn-tRNA-ligase"/>
</dbReference>
<name>A0ABQ7CY19_BRACR</name>
<proteinExistence type="inferred from homology"/>
<keyword evidence="9" id="KW-0030">Aminoacyl-tRNA synthetase</keyword>
<dbReference type="Gene3D" id="1.10.287.10">
    <property type="entry name" value="S15/NS1, RNA-binding"/>
    <property type="match status" value="1"/>
</dbReference>
<dbReference type="EC" id="6.1.1.22" evidence="2"/>
<evidence type="ECO:0000259" key="12">
    <source>
        <dbReference type="PROSITE" id="PS50862"/>
    </source>
</evidence>
<comment type="caution">
    <text evidence="14">The sequence shown here is derived from an EMBL/GenBank/DDBJ whole genome shotgun (WGS) entry which is preliminary data.</text>
</comment>
<dbReference type="Pfam" id="PF00152">
    <property type="entry name" value="tRNA-synt_2"/>
    <property type="match status" value="1"/>
</dbReference>
<feature type="domain" description="WHEP-TRS" evidence="13">
    <location>
        <begin position="474"/>
        <end position="530"/>
    </location>
</feature>
<dbReference type="Gene3D" id="3.40.630.10">
    <property type="entry name" value="Zn peptidases"/>
    <property type="match status" value="1"/>
</dbReference>
<dbReference type="InterPro" id="IPR000738">
    <property type="entry name" value="WHEP-TRS_dom"/>
</dbReference>
<dbReference type="CDD" id="cd08017">
    <property type="entry name" value="M20_IAA_Hyd"/>
    <property type="match status" value="1"/>
</dbReference>
<evidence type="ECO:0000313" key="14">
    <source>
        <dbReference type="EMBL" id="KAF3564538.1"/>
    </source>
</evidence>
<dbReference type="EMBL" id="QGKV02000759">
    <property type="protein sequence ID" value="KAF3564538.1"/>
    <property type="molecule type" value="Genomic_DNA"/>
</dbReference>
<evidence type="ECO:0000259" key="13">
    <source>
        <dbReference type="PROSITE" id="PS51185"/>
    </source>
</evidence>
<gene>
    <name evidence="14" type="ORF">DY000_02017462</name>
</gene>
<keyword evidence="5" id="KW-0547">Nucleotide-binding</keyword>
<dbReference type="InterPro" id="IPR017439">
    <property type="entry name" value="Amidohydrolase"/>
</dbReference>
<dbReference type="PROSITE" id="PS51185">
    <property type="entry name" value="WHEP_TRS_2"/>
    <property type="match status" value="1"/>
</dbReference>
<evidence type="ECO:0000256" key="3">
    <source>
        <dbReference type="ARBA" id="ARBA00022598"/>
    </source>
</evidence>
<dbReference type="SMART" id="SM00991">
    <property type="entry name" value="WHEP-TRS"/>
    <property type="match status" value="1"/>
</dbReference>
<dbReference type="PANTHER" id="PTHR11014">
    <property type="entry name" value="PEPTIDASE M20 FAMILY MEMBER"/>
    <property type="match status" value="1"/>
</dbReference>
<dbReference type="InterPro" id="IPR002933">
    <property type="entry name" value="Peptidase_M20"/>
</dbReference>
<accession>A0ABQ7CY19</accession>
<dbReference type="Proteomes" id="UP000266723">
    <property type="component" value="Unassembled WGS sequence"/>
</dbReference>
<evidence type="ECO:0000256" key="9">
    <source>
        <dbReference type="ARBA" id="ARBA00023146"/>
    </source>
</evidence>
<dbReference type="InterPro" id="IPR044757">
    <property type="entry name" value="ILR1-like_Hyd"/>
</dbReference>
<dbReference type="InterPro" id="IPR004364">
    <property type="entry name" value="Aa-tRNA-synt_II"/>
</dbReference>
<dbReference type="InterPro" id="IPR002312">
    <property type="entry name" value="Asp/Asn-tRNA-synth_IIb"/>
</dbReference>
<evidence type="ECO:0000256" key="2">
    <source>
        <dbReference type="ARBA" id="ARBA00012816"/>
    </source>
</evidence>
<evidence type="ECO:0000256" key="10">
    <source>
        <dbReference type="ARBA" id="ARBA00023211"/>
    </source>
</evidence>
<keyword evidence="4 11" id="KW-0732">Signal</keyword>
<keyword evidence="8" id="KW-0648">Protein biosynthesis</keyword>
<dbReference type="NCBIfam" id="TIGR01891">
    <property type="entry name" value="amidohydrolases"/>
    <property type="match status" value="1"/>
</dbReference>
<dbReference type="Gene3D" id="3.30.70.360">
    <property type="match status" value="1"/>
</dbReference>
<evidence type="ECO:0000256" key="8">
    <source>
        <dbReference type="ARBA" id="ARBA00022917"/>
    </source>
</evidence>
<keyword evidence="6" id="KW-0378">Hydrolase</keyword>
<keyword evidence="7" id="KW-0067">ATP-binding</keyword>
<protein>
    <recommendedName>
        <fullName evidence="2">asparagine--tRNA ligase</fullName>
        <ecNumber evidence="2">6.1.1.22</ecNumber>
    </recommendedName>
</protein>
<dbReference type="NCBIfam" id="NF003037">
    <property type="entry name" value="PRK03932.1"/>
    <property type="match status" value="1"/>
</dbReference>
<keyword evidence="3" id="KW-0436">Ligase</keyword>
<evidence type="ECO:0000256" key="5">
    <source>
        <dbReference type="ARBA" id="ARBA00022741"/>
    </source>
</evidence>
<evidence type="ECO:0000256" key="7">
    <source>
        <dbReference type="ARBA" id="ARBA00022840"/>
    </source>
</evidence>
<feature type="signal peptide" evidence="11">
    <location>
        <begin position="1"/>
        <end position="24"/>
    </location>
</feature>
<dbReference type="SUPFAM" id="SSF55681">
    <property type="entry name" value="Class II aaRS and biotin synthetases"/>
    <property type="match status" value="1"/>
</dbReference>
<evidence type="ECO:0000256" key="4">
    <source>
        <dbReference type="ARBA" id="ARBA00022729"/>
    </source>
</evidence>
<evidence type="ECO:0000256" key="1">
    <source>
        <dbReference type="ARBA" id="ARBA00006153"/>
    </source>
</evidence>
<dbReference type="CDD" id="cd00776">
    <property type="entry name" value="AsxRS_core"/>
    <property type="match status" value="1"/>
</dbReference>
<dbReference type="InterPro" id="IPR011650">
    <property type="entry name" value="Peptidase_M20_dimer"/>
</dbReference>
<dbReference type="SUPFAM" id="SSF53187">
    <property type="entry name" value="Zn-dependent exopeptidases"/>
    <property type="match status" value="1"/>
</dbReference>
<keyword evidence="10" id="KW-0464">Manganese</keyword>
<dbReference type="NCBIfam" id="TIGR00457">
    <property type="entry name" value="asnS"/>
    <property type="match status" value="1"/>
</dbReference>
<evidence type="ECO:0000313" key="15">
    <source>
        <dbReference type="Proteomes" id="UP000266723"/>
    </source>
</evidence>
<dbReference type="Pfam" id="PF07687">
    <property type="entry name" value="M20_dimer"/>
    <property type="match status" value="1"/>
</dbReference>
<dbReference type="PANTHER" id="PTHR11014:SF163">
    <property type="entry name" value="PEPTIDASE M20 DIMERISATION DOMAIN-CONTAINING PROTEIN"/>
    <property type="match status" value="1"/>
</dbReference>
<comment type="similarity">
    <text evidence="1">Belongs to the peptidase M20 family.</text>
</comment>
<feature type="domain" description="Aminoacyl-transfer RNA synthetases class-II family profile" evidence="12">
    <location>
        <begin position="567"/>
        <end position="800"/>
    </location>
</feature>
<dbReference type="InterPro" id="IPR045864">
    <property type="entry name" value="aa-tRNA-synth_II/BPL/LPL"/>
</dbReference>
<evidence type="ECO:0000256" key="6">
    <source>
        <dbReference type="ARBA" id="ARBA00022801"/>
    </source>
</evidence>
<dbReference type="Pfam" id="PF01546">
    <property type="entry name" value="Peptidase_M20"/>
    <property type="match status" value="1"/>
</dbReference>
<dbReference type="PRINTS" id="PR01042">
    <property type="entry name" value="TRNASYNTHASP"/>
</dbReference>
<dbReference type="Gene3D" id="3.30.930.10">
    <property type="entry name" value="Bira Bifunctional Protein, Domain 2"/>
    <property type="match status" value="1"/>
</dbReference>
<organism evidence="14 15">
    <name type="scientific">Brassica cretica</name>
    <name type="common">Mustard</name>
    <dbReference type="NCBI Taxonomy" id="69181"/>
    <lineage>
        <taxon>Eukaryota</taxon>
        <taxon>Viridiplantae</taxon>
        <taxon>Streptophyta</taxon>
        <taxon>Embryophyta</taxon>
        <taxon>Tracheophyta</taxon>
        <taxon>Spermatophyta</taxon>
        <taxon>Magnoliopsida</taxon>
        <taxon>eudicotyledons</taxon>
        <taxon>Gunneridae</taxon>
        <taxon>Pentapetalae</taxon>
        <taxon>rosids</taxon>
        <taxon>malvids</taxon>
        <taxon>Brassicales</taxon>
        <taxon>Brassicaceae</taxon>
        <taxon>Brassiceae</taxon>
        <taxon>Brassica</taxon>
    </lineage>
</organism>
<keyword evidence="15" id="KW-1185">Reference proteome</keyword>
<feature type="chain" id="PRO_5047480360" description="asparagine--tRNA ligase" evidence="11">
    <location>
        <begin position="25"/>
        <end position="810"/>
    </location>
</feature>
<dbReference type="PROSITE" id="PS50862">
    <property type="entry name" value="AA_TRNA_LIGASE_II"/>
    <property type="match status" value="1"/>
</dbReference>
<evidence type="ECO:0000256" key="11">
    <source>
        <dbReference type="SAM" id="SignalP"/>
    </source>
</evidence>